<evidence type="ECO:0000313" key="3">
    <source>
        <dbReference type="Proteomes" id="UP000077857"/>
    </source>
</evidence>
<sequence>MSALEVERETVLAAGLPALQRLAIIAQRDTGQAATVRLFLLGLYNGYRFPFNLTTLRGLDLELFSDCIAVLTLDARATVKEVHQYFNNGGELFEQFAEIAMESRA</sequence>
<dbReference type="Proteomes" id="UP000077857">
    <property type="component" value="Unassembled WGS sequence"/>
</dbReference>
<reference evidence="2 3" key="1">
    <citation type="submission" date="2016-03" db="EMBL/GenBank/DDBJ databases">
        <authorList>
            <person name="Ploux O."/>
        </authorList>
    </citation>
    <scope>NUCLEOTIDE SEQUENCE [LARGE SCALE GENOMIC DNA]</scope>
    <source>
        <strain evidence="2 3">R-45378</strain>
    </source>
</reference>
<accession>A0A177NS83</accession>
<protein>
    <recommendedName>
        <fullName evidence="1">DUF7673 domain-containing protein</fullName>
    </recommendedName>
</protein>
<dbReference type="AlphaFoldDB" id="A0A177NS83"/>
<dbReference type="Pfam" id="PF24720">
    <property type="entry name" value="DUF7673"/>
    <property type="match status" value="1"/>
</dbReference>
<proteinExistence type="predicted"/>
<dbReference type="OrthoDB" id="6717082at2"/>
<organism evidence="2 3">
    <name type="scientific">Methylomonas koyamae</name>
    <dbReference type="NCBI Taxonomy" id="702114"/>
    <lineage>
        <taxon>Bacteria</taxon>
        <taxon>Pseudomonadati</taxon>
        <taxon>Pseudomonadota</taxon>
        <taxon>Gammaproteobacteria</taxon>
        <taxon>Methylococcales</taxon>
        <taxon>Methylococcaceae</taxon>
        <taxon>Methylomonas</taxon>
    </lineage>
</organism>
<name>A0A177NS83_9GAMM</name>
<feature type="domain" description="DUF7673" evidence="1">
    <location>
        <begin position="17"/>
        <end position="98"/>
    </location>
</feature>
<comment type="caution">
    <text evidence="2">The sequence shown here is derived from an EMBL/GenBank/DDBJ whole genome shotgun (WGS) entry which is preliminary data.</text>
</comment>
<evidence type="ECO:0000259" key="1">
    <source>
        <dbReference type="Pfam" id="PF24720"/>
    </source>
</evidence>
<gene>
    <name evidence="2" type="ORF">A1507_22855</name>
</gene>
<dbReference type="EMBL" id="LUUJ01000026">
    <property type="protein sequence ID" value="OAI20424.1"/>
    <property type="molecule type" value="Genomic_DNA"/>
</dbReference>
<evidence type="ECO:0000313" key="2">
    <source>
        <dbReference type="EMBL" id="OAI20424.1"/>
    </source>
</evidence>
<dbReference type="InterPro" id="IPR056090">
    <property type="entry name" value="DUF7673"/>
</dbReference>